<dbReference type="AlphaFoldDB" id="E8V2U7"/>
<evidence type="ECO:0000313" key="3">
    <source>
        <dbReference type="Proteomes" id="UP000006844"/>
    </source>
</evidence>
<proteinExistence type="predicted"/>
<dbReference type="HOGENOM" id="CLU_1980521_0_0_0"/>
<organism evidence="2 3">
    <name type="scientific">Terriglobus saanensis (strain ATCC BAA-1853 / DSM 23119 / SP1PR4)</name>
    <dbReference type="NCBI Taxonomy" id="401053"/>
    <lineage>
        <taxon>Bacteria</taxon>
        <taxon>Pseudomonadati</taxon>
        <taxon>Acidobacteriota</taxon>
        <taxon>Terriglobia</taxon>
        <taxon>Terriglobales</taxon>
        <taxon>Acidobacteriaceae</taxon>
        <taxon>Terriglobus</taxon>
    </lineage>
</organism>
<name>E8V2U7_TERSS</name>
<feature type="signal peptide" evidence="1">
    <location>
        <begin position="1"/>
        <end position="23"/>
    </location>
</feature>
<gene>
    <name evidence="2" type="ordered locus">AciPR4_3895</name>
</gene>
<dbReference type="EMBL" id="CP002467">
    <property type="protein sequence ID" value="ADV84644.1"/>
    <property type="molecule type" value="Genomic_DNA"/>
</dbReference>
<reference evidence="2 3" key="1">
    <citation type="journal article" date="2012" name="Stand. Genomic Sci.">
        <title>Complete genome sequence of Terriglobus saanensis type strain SP1PR4(T), an Acidobacteria from tundra soil.</title>
        <authorList>
            <person name="Rawat S.R."/>
            <person name="Mannisto M.K."/>
            <person name="Starovoytov V."/>
            <person name="Goodwin L."/>
            <person name="Nolan M."/>
            <person name="Hauser L."/>
            <person name="Land M."/>
            <person name="Davenport K.W."/>
            <person name="Woyke T."/>
            <person name="Haggblom M.M."/>
        </authorList>
    </citation>
    <scope>NUCLEOTIDE SEQUENCE</scope>
    <source>
        <strain evidence="3">ATCC BAA-1853 / DSM 23119 / SP1PR4</strain>
    </source>
</reference>
<keyword evidence="1" id="KW-0732">Signal</keyword>
<protein>
    <submittedName>
        <fullName evidence="2">Uncharacterized protein</fullName>
    </submittedName>
</protein>
<sequence>MRFGGMACAAILLGSFGISGAFAQMPAGPVPDQFLTVPAQGVKTLRLPGTLIKKAHWKGSFQAQGGGGARVAFSVANEKGVLWQVENVATAEFDVPIGKDGLMLTVRDDYPSGRRVVVKSRVEAGK</sequence>
<dbReference type="KEGG" id="tsa:AciPR4_3895"/>
<keyword evidence="3" id="KW-1185">Reference proteome</keyword>
<evidence type="ECO:0000313" key="2">
    <source>
        <dbReference type="EMBL" id="ADV84644.1"/>
    </source>
</evidence>
<dbReference type="STRING" id="401053.AciPR4_3895"/>
<evidence type="ECO:0000256" key="1">
    <source>
        <dbReference type="SAM" id="SignalP"/>
    </source>
</evidence>
<feature type="chain" id="PRO_5003232999" evidence="1">
    <location>
        <begin position="24"/>
        <end position="126"/>
    </location>
</feature>
<accession>E8V2U7</accession>
<dbReference type="RefSeq" id="WP_013570374.1">
    <property type="nucleotide sequence ID" value="NC_014963.1"/>
</dbReference>
<dbReference type="Proteomes" id="UP000006844">
    <property type="component" value="Chromosome"/>
</dbReference>